<feature type="non-terminal residue" evidence="2">
    <location>
        <position position="1"/>
    </location>
</feature>
<dbReference type="RefSeq" id="XP_062647512.1">
    <property type="nucleotide sequence ID" value="XM_062790551.1"/>
</dbReference>
<dbReference type="EMBL" id="MU853228">
    <property type="protein sequence ID" value="KAK4123741.1"/>
    <property type="molecule type" value="Genomic_DNA"/>
</dbReference>
<dbReference type="GeneID" id="87827321"/>
<accession>A0AAN6Z3C3</accession>
<dbReference type="InterPro" id="IPR011009">
    <property type="entry name" value="Kinase-like_dom_sf"/>
</dbReference>
<evidence type="ECO:0000259" key="1">
    <source>
        <dbReference type="Pfam" id="PF01636"/>
    </source>
</evidence>
<proteinExistence type="predicted"/>
<reference evidence="2" key="2">
    <citation type="submission" date="2023-05" db="EMBL/GenBank/DDBJ databases">
        <authorList>
            <consortium name="Lawrence Berkeley National Laboratory"/>
            <person name="Steindorff A."/>
            <person name="Hensen N."/>
            <person name="Bonometti L."/>
            <person name="Westerberg I."/>
            <person name="Brannstrom I.O."/>
            <person name="Guillou S."/>
            <person name="Cros-Aarteil S."/>
            <person name="Calhoun S."/>
            <person name="Haridas S."/>
            <person name="Kuo A."/>
            <person name="Mondo S."/>
            <person name="Pangilinan J."/>
            <person name="Riley R."/>
            <person name="Labutti K."/>
            <person name="Andreopoulos B."/>
            <person name="Lipzen A."/>
            <person name="Chen C."/>
            <person name="Yanf M."/>
            <person name="Daum C."/>
            <person name="Ng V."/>
            <person name="Clum A."/>
            <person name="Ohm R."/>
            <person name="Martin F."/>
            <person name="Silar P."/>
            <person name="Natvig D."/>
            <person name="Lalanne C."/>
            <person name="Gautier V."/>
            <person name="Ament-Velasquez S.L."/>
            <person name="Kruys A."/>
            <person name="Hutchinson M.I."/>
            <person name="Powell A.J."/>
            <person name="Barry K."/>
            <person name="Miller A.N."/>
            <person name="Grigoriev I.V."/>
            <person name="Debuchy R."/>
            <person name="Gladieux P."/>
            <person name="Thoren M.H."/>
            <person name="Johannesson H."/>
        </authorList>
    </citation>
    <scope>NUCLEOTIDE SEQUENCE</scope>
    <source>
        <strain evidence="2">CBS 731.68</strain>
    </source>
</reference>
<dbReference type="Pfam" id="PF01636">
    <property type="entry name" value="APH"/>
    <property type="match status" value="1"/>
</dbReference>
<dbReference type="AlphaFoldDB" id="A0AAN6Z3C3"/>
<feature type="domain" description="Aminoglycoside phosphotransferase" evidence="1">
    <location>
        <begin position="9"/>
        <end position="72"/>
    </location>
</feature>
<sequence length="241" mass="27614">MGEVEVVGKRRRVGSTLRERMQWMRRALPTRFSAVVEEVWDAMDEIERRLPWVLTHGDLGAGNVLVDLVDDDAGNNNNKRLVRLKGLVDWAEGEWLPFGVGLYGLEEILGRRVDNGNGRARFEYYPCAERLREVFWQELVAEVPELGVDRELRARVEKARLLGLLLWHGIAFDDGALNRVVEPGVDDEELHKLDLFLLGTDHHSDTVPVPDEAGIFNNWPYPVPPVTPRVQLQKYPTHTFF</sequence>
<evidence type="ECO:0000313" key="3">
    <source>
        <dbReference type="Proteomes" id="UP001302602"/>
    </source>
</evidence>
<gene>
    <name evidence="2" type="ORF">N657DRAFT_618768</name>
</gene>
<protein>
    <recommendedName>
        <fullName evidence="1">Aminoglycoside phosphotransferase domain-containing protein</fullName>
    </recommendedName>
</protein>
<dbReference type="Proteomes" id="UP001302602">
    <property type="component" value="Unassembled WGS sequence"/>
</dbReference>
<keyword evidence="3" id="KW-1185">Reference proteome</keyword>
<dbReference type="SUPFAM" id="SSF56112">
    <property type="entry name" value="Protein kinase-like (PK-like)"/>
    <property type="match status" value="1"/>
</dbReference>
<evidence type="ECO:0000313" key="2">
    <source>
        <dbReference type="EMBL" id="KAK4123741.1"/>
    </source>
</evidence>
<name>A0AAN6Z3C3_9PEZI</name>
<comment type="caution">
    <text evidence="2">The sequence shown here is derived from an EMBL/GenBank/DDBJ whole genome shotgun (WGS) entry which is preliminary data.</text>
</comment>
<organism evidence="2 3">
    <name type="scientific">Parathielavia appendiculata</name>
    <dbReference type="NCBI Taxonomy" id="2587402"/>
    <lineage>
        <taxon>Eukaryota</taxon>
        <taxon>Fungi</taxon>
        <taxon>Dikarya</taxon>
        <taxon>Ascomycota</taxon>
        <taxon>Pezizomycotina</taxon>
        <taxon>Sordariomycetes</taxon>
        <taxon>Sordariomycetidae</taxon>
        <taxon>Sordariales</taxon>
        <taxon>Chaetomiaceae</taxon>
        <taxon>Parathielavia</taxon>
    </lineage>
</organism>
<dbReference type="InterPro" id="IPR002575">
    <property type="entry name" value="Aminoglycoside_PTrfase"/>
</dbReference>
<reference evidence="2" key="1">
    <citation type="journal article" date="2023" name="Mol. Phylogenet. Evol.">
        <title>Genome-scale phylogeny and comparative genomics of the fungal order Sordariales.</title>
        <authorList>
            <person name="Hensen N."/>
            <person name="Bonometti L."/>
            <person name="Westerberg I."/>
            <person name="Brannstrom I.O."/>
            <person name="Guillou S."/>
            <person name="Cros-Aarteil S."/>
            <person name="Calhoun S."/>
            <person name="Haridas S."/>
            <person name="Kuo A."/>
            <person name="Mondo S."/>
            <person name="Pangilinan J."/>
            <person name="Riley R."/>
            <person name="LaButti K."/>
            <person name="Andreopoulos B."/>
            <person name="Lipzen A."/>
            <person name="Chen C."/>
            <person name="Yan M."/>
            <person name="Daum C."/>
            <person name="Ng V."/>
            <person name="Clum A."/>
            <person name="Steindorff A."/>
            <person name="Ohm R.A."/>
            <person name="Martin F."/>
            <person name="Silar P."/>
            <person name="Natvig D.O."/>
            <person name="Lalanne C."/>
            <person name="Gautier V."/>
            <person name="Ament-Velasquez S.L."/>
            <person name="Kruys A."/>
            <person name="Hutchinson M.I."/>
            <person name="Powell A.J."/>
            <person name="Barry K."/>
            <person name="Miller A.N."/>
            <person name="Grigoriev I.V."/>
            <person name="Debuchy R."/>
            <person name="Gladieux P."/>
            <person name="Hiltunen Thoren M."/>
            <person name="Johannesson H."/>
        </authorList>
    </citation>
    <scope>NUCLEOTIDE SEQUENCE</scope>
    <source>
        <strain evidence="2">CBS 731.68</strain>
    </source>
</reference>